<evidence type="ECO:0000313" key="2">
    <source>
        <dbReference type="EMBL" id="KAF2110030.1"/>
    </source>
</evidence>
<name>A0A6A5YSQ7_9PLEO</name>
<reference evidence="2" key="1">
    <citation type="journal article" date="2020" name="Stud. Mycol.">
        <title>101 Dothideomycetes genomes: a test case for predicting lifestyles and emergence of pathogens.</title>
        <authorList>
            <person name="Haridas S."/>
            <person name="Albert R."/>
            <person name="Binder M."/>
            <person name="Bloem J."/>
            <person name="Labutti K."/>
            <person name="Salamov A."/>
            <person name="Andreopoulos B."/>
            <person name="Baker S."/>
            <person name="Barry K."/>
            <person name="Bills G."/>
            <person name="Bluhm B."/>
            <person name="Cannon C."/>
            <person name="Castanera R."/>
            <person name="Culley D."/>
            <person name="Daum C."/>
            <person name="Ezra D."/>
            <person name="Gonzalez J."/>
            <person name="Henrissat B."/>
            <person name="Kuo A."/>
            <person name="Liang C."/>
            <person name="Lipzen A."/>
            <person name="Lutzoni F."/>
            <person name="Magnuson J."/>
            <person name="Mondo S."/>
            <person name="Nolan M."/>
            <person name="Ohm R."/>
            <person name="Pangilinan J."/>
            <person name="Park H.-J."/>
            <person name="Ramirez L."/>
            <person name="Alfaro M."/>
            <person name="Sun H."/>
            <person name="Tritt A."/>
            <person name="Yoshinaga Y."/>
            <person name="Zwiers L.-H."/>
            <person name="Turgeon B."/>
            <person name="Goodwin S."/>
            <person name="Spatafora J."/>
            <person name="Crous P."/>
            <person name="Grigoriev I."/>
        </authorList>
    </citation>
    <scope>NUCLEOTIDE SEQUENCE</scope>
    <source>
        <strain evidence="2">CBS 627.86</strain>
    </source>
</reference>
<proteinExistence type="predicted"/>
<evidence type="ECO:0000256" key="1">
    <source>
        <dbReference type="SAM" id="MobiDB-lite"/>
    </source>
</evidence>
<protein>
    <submittedName>
        <fullName evidence="2">Uncharacterized protein</fullName>
    </submittedName>
</protein>
<dbReference type="Proteomes" id="UP000799770">
    <property type="component" value="Unassembled WGS sequence"/>
</dbReference>
<feature type="compositionally biased region" description="Basic residues" evidence="1">
    <location>
        <begin position="76"/>
        <end position="85"/>
    </location>
</feature>
<feature type="region of interest" description="Disordered" evidence="1">
    <location>
        <begin position="73"/>
        <end position="93"/>
    </location>
</feature>
<dbReference type="OrthoDB" id="3796623at2759"/>
<sequence>MSYTYQYVRKRDNSPEPFFSRPLIRRSTKRRIDLYDDDKHDDYPYYKPSTALTVRQPTHIEKYKVWEEPSSSSKYTTHHRHRRNSHASSDDDDAYSRKYKYTHKTYLDDDLDSTYKYKESYKRRPSSSHSDRPMFSWPGEVIQKDMWTRVDFERKERERRNWVFDEPERESKTTWRKIKRSRTNEWKPLTGYKHY</sequence>
<keyword evidence="3" id="KW-1185">Reference proteome</keyword>
<dbReference type="AlphaFoldDB" id="A0A6A5YSQ7"/>
<dbReference type="EMBL" id="ML977339">
    <property type="protein sequence ID" value="KAF2110030.1"/>
    <property type="molecule type" value="Genomic_DNA"/>
</dbReference>
<evidence type="ECO:0000313" key="3">
    <source>
        <dbReference type="Proteomes" id="UP000799770"/>
    </source>
</evidence>
<accession>A0A6A5YSQ7</accession>
<gene>
    <name evidence="2" type="ORF">BDV96DRAFT_219755</name>
</gene>
<organism evidence="2 3">
    <name type="scientific">Lophiotrema nucula</name>
    <dbReference type="NCBI Taxonomy" id="690887"/>
    <lineage>
        <taxon>Eukaryota</taxon>
        <taxon>Fungi</taxon>
        <taxon>Dikarya</taxon>
        <taxon>Ascomycota</taxon>
        <taxon>Pezizomycotina</taxon>
        <taxon>Dothideomycetes</taxon>
        <taxon>Pleosporomycetidae</taxon>
        <taxon>Pleosporales</taxon>
        <taxon>Lophiotremataceae</taxon>
        <taxon>Lophiotrema</taxon>
    </lineage>
</organism>